<sequence>VLNRIIRLQAVLEIITNQTALALDLITAQQKQMRSAIYQNRLALDYLLAEEGGVCGKF</sequence>
<dbReference type="PANTHER" id="PTHR10424">
    <property type="entry name" value="VIRAL ENVELOPE PROTEIN"/>
    <property type="match status" value="1"/>
</dbReference>
<protein>
    <submittedName>
        <fullName evidence="1">ENR1 protein</fullName>
    </submittedName>
</protein>
<dbReference type="SUPFAM" id="SSF58069">
    <property type="entry name" value="Virus ectodomain"/>
    <property type="match status" value="1"/>
</dbReference>
<keyword evidence="2" id="KW-1185">Reference proteome</keyword>
<gene>
    <name evidence="1" type="primary">Erv31_12</name>
    <name evidence="1" type="ORF">GEOCAL_R14270</name>
</gene>
<evidence type="ECO:0000313" key="2">
    <source>
        <dbReference type="Proteomes" id="UP000531151"/>
    </source>
</evidence>
<feature type="non-terminal residue" evidence="1">
    <location>
        <position position="1"/>
    </location>
</feature>
<comment type="caution">
    <text evidence="1">The sequence shown here is derived from an EMBL/GenBank/DDBJ whole genome shotgun (WGS) entry which is preliminary data.</text>
</comment>
<dbReference type="EMBL" id="VWPV01206721">
    <property type="protein sequence ID" value="NWH69154.1"/>
    <property type="molecule type" value="Genomic_DNA"/>
</dbReference>
<name>A0A7K4JUX6_GEOCA</name>
<feature type="non-terminal residue" evidence="1">
    <location>
        <position position="58"/>
    </location>
</feature>
<accession>A0A7K4JUX6</accession>
<dbReference type="Gene3D" id="1.10.287.210">
    <property type="match status" value="1"/>
</dbReference>
<dbReference type="PANTHER" id="PTHR10424:SF68">
    <property type="entry name" value="ENDOGENOUS RETROVIRUS GROUP 3 MEMBER 1 ENV POLYPROTEIN"/>
    <property type="match status" value="1"/>
</dbReference>
<dbReference type="OrthoDB" id="8949317at2759"/>
<evidence type="ECO:0000313" key="1">
    <source>
        <dbReference type="EMBL" id="NWH69154.1"/>
    </source>
</evidence>
<proteinExistence type="predicted"/>
<dbReference type="InterPro" id="IPR018154">
    <property type="entry name" value="TLV/ENV_coat_polyprotein"/>
</dbReference>
<dbReference type="AlphaFoldDB" id="A0A7K4JUX6"/>
<dbReference type="Proteomes" id="UP000531151">
    <property type="component" value="Unassembled WGS sequence"/>
</dbReference>
<organism evidence="1 2">
    <name type="scientific">Geococcyx californianus</name>
    <name type="common">Greater roadrunner</name>
    <name type="synonym">Saurothera californiana</name>
    <dbReference type="NCBI Taxonomy" id="8947"/>
    <lineage>
        <taxon>Eukaryota</taxon>
        <taxon>Metazoa</taxon>
        <taxon>Chordata</taxon>
        <taxon>Craniata</taxon>
        <taxon>Vertebrata</taxon>
        <taxon>Euteleostomi</taxon>
        <taxon>Archelosauria</taxon>
        <taxon>Archosauria</taxon>
        <taxon>Dinosauria</taxon>
        <taxon>Saurischia</taxon>
        <taxon>Theropoda</taxon>
        <taxon>Coelurosauria</taxon>
        <taxon>Aves</taxon>
        <taxon>Neognathae</taxon>
        <taxon>Neoaves</taxon>
        <taxon>Otidimorphae</taxon>
        <taxon>Cuculiformes</taxon>
        <taxon>Neomorphidae</taxon>
        <taxon>Geococcyx</taxon>
    </lineage>
</organism>
<reference evidence="1 2" key="1">
    <citation type="submission" date="2019-09" db="EMBL/GenBank/DDBJ databases">
        <title>Bird 10,000 Genomes (B10K) Project - Family phase.</title>
        <authorList>
            <person name="Zhang G."/>
        </authorList>
    </citation>
    <scope>NUCLEOTIDE SEQUENCE [LARGE SCALE GENOMIC DNA]</scope>
    <source>
        <strain evidence="1">B10K-CU-031-07</strain>
        <tissue evidence="1">Muscle</tissue>
    </source>
</reference>